<name>A0A1X7PJB1_9HYPH</name>
<organism evidence="2 3">
    <name type="scientific">Mesorhizobium australicum</name>
    <dbReference type="NCBI Taxonomy" id="536018"/>
    <lineage>
        <taxon>Bacteria</taxon>
        <taxon>Pseudomonadati</taxon>
        <taxon>Pseudomonadota</taxon>
        <taxon>Alphaproteobacteria</taxon>
        <taxon>Hyphomicrobiales</taxon>
        <taxon>Phyllobacteriaceae</taxon>
        <taxon>Mesorhizobium</taxon>
    </lineage>
</organism>
<keyword evidence="2" id="KW-0378">Hydrolase</keyword>
<dbReference type="GO" id="GO:0006508">
    <property type="term" value="P:proteolysis"/>
    <property type="evidence" value="ECO:0007669"/>
    <property type="project" value="UniProtKB-KW"/>
</dbReference>
<dbReference type="InterPro" id="IPR010321">
    <property type="entry name" value="DUF922"/>
</dbReference>
<feature type="signal peptide" evidence="1">
    <location>
        <begin position="1"/>
        <end position="26"/>
    </location>
</feature>
<dbReference type="Pfam" id="PF06037">
    <property type="entry name" value="DUF922"/>
    <property type="match status" value="1"/>
</dbReference>
<gene>
    <name evidence="2" type="ORF">SAMN02982922_4302</name>
</gene>
<accession>A0A1X7PJB1</accession>
<keyword evidence="2" id="KW-0645">Protease</keyword>
<dbReference type="EMBL" id="FXBL01000004">
    <property type="protein sequence ID" value="SMH50967.1"/>
    <property type="molecule type" value="Genomic_DNA"/>
</dbReference>
<reference evidence="2 3" key="1">
    <citation type="submission" date="2017-04" db="EMBL/GenBank/DDBJ databases">
        <authorList>
            <person name="Afonso C.L."/>
            <person name="Miller P.J."/>
            <person name="Scott M.A."/>
            <person name="Spackman E."/>
            <person name="Goraichik I."/>
            <person name="Dimitrov K.M."/>
            <person name="Suarez D.L."/>
            <person name="Swayne D.E."/>
        </authorList>
    </citation>
    <scope>NUCLEOTIDE SEQUENCE [LARGE SCALE GENOMIC DNA]</scope>
    <source>
        <strain evidence="2 3">B5P</strain>
    </source>
</reference>
<dbReference type="GO" id="GO:0008233">
    <property type="term" value="F:peptidase activity"/>
    <property type="evidence" value="ECO:0007669"/>
    <property type="project" value="UniProtKB-KW"/>
</dbReference>
<evidence type="ECO:0000256" key="1">
    <source>
        <dbReference type="SAM" id="SignalP"/>
    </source>
</evidence>
<evidence type="ECO:0000313" key="2">
    <source>
        <dbReference type="EMBL" id="SMH50967.1"/>
    </source>
</evidence>
<sequence>MTRRVHRSLLGAAVATTLAASFSAHAADWQATEVVKTYAISGTTGPELYASIGDKGPTIGPTRTIAVTNYDLKWRRNYVPEGTSCRLVSAKPFLTITYTLPKPSSQLPASTERLWKSFIDGIRAHEKVHGDYIRQMTQAILDTTVGMVVENDPGCREIKERVKKPILDAGLAYKAKNSAFERVEMAKGGNVHQLILALVNGG</sequence>
<proteinExistence type="predicted"/>
<dbReference type="Proteomes" id="UP000193083">
    <property type="component" value="Unassembled WGS sequence"/>
</dbReference>
<protein>
    <submittedName>
        <fullName evidence="2">Predicted secreted Zn-dependent protease</fullName>
    </submittedName>
</protein>
<evidence type="ECO:0000313" key="3">
    <source>
        <dbReference type="Proteomes" id="UP000193083"/>
    </source>
</evidence>
<keyword evidence="1" id="KW-0732">Signal</keyword>
<dbReference type="AlphaFoldDB" id="A0A1X7PJB1"/>
<dbReference type="PIRSF" id="PIRSF010521">
    <property type="entry name" value="DUF922_bac"/>
    <property type="match status" value="1"/>
</dbReference>
<dbReference type="OrthoDB" id="7906163at2"/>
<feature type="chain" id="PRO_5013253877" evidence="1">
    <location>
        <begin position="27"/>
        <end position="202"/>
    </location>
</feature>
<keyword evidence="3" id="KW-1185">Reference proteome</keyword>